<dbReference type="InterPro" id="IPR011990">
    <property type="entry name" value="TPR-like_helical_dom_sf"/>
</dbReference>
<dbReference type="RefSeq" id="WP_274689581.1">
    <property type="nucleotide sequence ID" value="NZ_JAPMOU010000018.1"/>
</dbReference>
<dbReference type="Pfam" id="PF13432">
    <property type="entry name" value="TPR_16"/>
    <property type="match status" value="2"/>
</dbReference>
<feature type="region of interest" description="Disordered" evidence="4">
    <location>
        <begin position="73"/>
        <end position="94"/>
    </location>
</feature>
<name>A0ABT5UA54_9GAMM</name>
<dbReference type="InterPro" id="IPR051685">
    <property type="entry name" value="Ycf3/AcsC/BcsC/TPR_MFPF"/>
</dbReference>
<sequence length="846" mass="98282">MSCWETLGIEPTGDLKQIKRAYATKLKQLDLATQQMLFEELRGALETAKLKAQAGLLDQPQSIEAEPLAAELSESGPLEKESLETDRNQKDEPPALVAQQDDFLTQLEVLYADFPRRIQLEEWQQLLANLPDWTLDKKLHISEVLFAFLLENYYLPTNILAYLEKQFDWYEQYLQLIKQYDEADVRRLFALVRQPLGFPGFEFLQDLPSNKADHYIELRWAGRQALVNHNTDKVFEYLLQAYDLYKQDPYLLRLLGNAFERVDRFDKALDCYYAGFELTNEDYDFLLRIGHLEQRKQNWEAASRAFMAALNINPEQLAARKGLIECVLHCELDKETLDDIYCSLSQLIEQNPLDIQLLFLLAKKEQVARQNQLSATFSTYYWLILAKAQIYQQDFAEAAQSIEQAEKLDKTDKEQQQLLAAKANLFVSQQQYQEALPILRQLSGNRFVTANIFYQLAFCLLAVEEEDSHTCLPFINQAIKLDPNNIDYYAARGKYYYDTDQYEKSAQEYLQVVAQEDNNSVYWFRLGYSQYQLGQYQQAMNSYRHCVEIDETNQSARVEIFACYLALGENQTVLAELQVFLKNNPEHIRALWLQAETYRYSGMINEAMAAYRHGFNQYQISDMGAWLAYLLLKTKQYFLARKILKQLAEYKDHAFWSYLQLGLLALHFNKKIKGFYYLNQAFEIAEQEQLVYAYGAYFLRGISLYYNGDKLAAVNSFKQALAKEPDCAMSYAYLSIIQRDVGLQDEASHSIEQALALEPQNSPRKQWLEILAYAIKDQVNQLTWSVKWKYFGLFRHKPSALIASKVILPFPPQLVDKPQVGGDTWHPSELAEHKQMQDAAAQISDE</sequence>
<feature type="compositionally biased region" description="Basic and acidic residues" evidence="4">
    <location>
        <begin position="77"/>
        <end position="93"/>
    </location>
</feature>
<dbReference type="InterPro" id="IPR019734">
    <property type="entry name" value="TPR_rpt"/>
</dbReference>
<dbReference type="PROSITE" id="PS50005">
    <property type="entry name" value="TPR"/>
    <property type="match status" value="2"/>
</dbReference>
<evidence type="ECO:0000256" key="3">
    <source>
        <dbReference type="PROSITE-ProRule" id="PRU00339"/>
    </source>
</evidence>
<feature type="repeat" description="TPR" evidence="3">
    <location>
        <begin position="283"/>
        <end position="316"/>
    </location>
</feature>
<proteinExistence type="predicted"/>
<dbReference type="EMBL" id="JAPMOU010000018">
    <property type="protein sequence ID" value="MDE1463240.1"/>
    <property type="molecule type" value="Genomic_DNA"/>
</dbReference>
<evidence type="ECO:0000256" key="2">
    <source>
        <dbReference type="ARBA" id="ARBA00022803"/>
    </source>
</evidence>
<evidence type="ECO:0000313" key="5">
    <source>
        <dbReference type="EMBL" id="MDE1463240.1"/>
    </source>
</evidence>
<keyword evidence="1" id="KW-0677">Repeat</keyword>
<dbReference type="PANTHER" id="PTHR44943">
    <property type="entry name" value="CELLULOSE SYNTHASE OPERON PROTEIN C"/>
    <property type="match status" value="1"/>
</dbReference>
<keyword evidence="2 3" id="KW-0802">TPR repeat</keyword>
<dbReference type="SUPFAM" id="SSF48452">
    <property type="entry name" value="TPR-like"/>
    <property type="match status" value="2"/>
</dbReference>
<dbReference type="Pfam" id="PF13181">
    <property type="entry name" value="TPR_8"/>
    <property type="match status" value="1"/>
</dbReference>
<dbReference type="SMART" id="SM00028">
    <property type="entry name" value="TPR"/>
    <property type="match status" value="10"/>
</dbReference>
<evidence type="ECO:0000256" key="1">
    <source>
        <dbReference type="ARBA" id="ARBA00022737"/>
    </source>
</evidence>
<gene>
    <name evidence="5" type="ORF">ORQ98_14840</name>
</gene>
<evidence type="ECO:0000313" key="6">
    <source>
        <dbReference type="Proteomes" id="UP001528823"/>
    </source>
</evidence>
<accession>A0ABT5UA54</accession>
<feature type="repeat" description="TPR" evidence="3">
    <location>
        <begin position="520"/>
        <end position="553"/>
    </location>
</feature>
<keyword evidence="6" id="KW-1185">Reference proteome</keyword>
<dbReference type="PANTHER" id="PTHR44943:SF11">
    <property type="entry name" value="CELLULOSE SYNTHASE OPERON PROTEIN C"/>
    <property type="match status" value="1"/>
</dbReference>
<dbReference type="Proteomes" id="UP001528823">
    <property type="component" value="Unassembled WGS sequence"/>
</dbReference>
<organism evidence="5 6">
    <name type="scientific">Spartinivicinus poritis</name>
    <dbReference type="NCBI Taxonomy" id="2994640"/>
    <lineage>
        <taxon>Bacteria</taxon>
        <taxon>Pseudomonadati</taxon>
        <taxon>Pseudomonadota</taxon>
        <taxon>Gammaproteobacteria</taxon>
        <taxon>Oceanospirillales</taxon>
        <taxon>Zooshikellaceae</taxon>
        <taxon>Spartinivicinus</taxon>
    </lineage>
</organism>
<protein>
    <submittedName>
        <fullName evidence="5">Tetratricopeptide repeat protein</fullName>
    </submittedName>
</protein>
<comment type="caution">
    <text evidence="5">The sequence shown here is derived from an EMBL/GenBank/DDBJ whole genome shotgun (WGS) entry which is preliminary data.</text>
</comment>
<evidence type="ECO:0000256" key="4">
    <source>
        <dbReference type="SAM" id="MobiDB-lite"/>
    </source>
</evidence>
<dbReference type="Gene3D" id="1.25.40.10">
    <property type="entry name" value="Tetratricopeptide repeat domain"/>
    <property type="match status" value="3"/>
</dbReference>
<reference evidence="5 6" key="1">
    <citation type="submission" date="2022-11" db="EMBL/GenBank/DDBJ databases">
        <title>Spartinivicinus poritis sp. nov., isolated from scleractinian coral Porites lutea.</title>
        <authorList>
            <person name="Zhang G."/>
            <person name="Cai L."/>
            <person name="Wei Q."/>
        </authorList>
    </citation>
    <scope>NUCLEOTIDE SEQUENCE [LARGE SCALE GENOMIC DNA]</scope>
    <source>
        <strain evidence="5 6">A2-2</strain>
    </source>
</reference>